<dbReference type="InterPro" id="IPR019734">
    <property type="entry name" value="TPR_rpt"/>
</dbReference>
<feature type="region of interest" description="Disordered" evidence="4">
    <location>
        <begin position="831"/>
        <end position="850"/>
    </location>
</feature>
<dbReference type="Pfam" id="PF12770">
    <property type="entry name" value="CHAT"/>
    <property type="match status" value="1"/>
</dbReference>
<dbReference type="InterPro" id="IPR011990">
    <property type="entry name" value="TPR-like_helical_dom_sf"/>
</dbReference>
<feature type="repeat" description="TPR" evidence="3">
    <location>
        <begin position="345"/>
        <end position="378"/>
    </location>
</feature>
<keyword evidence="2 3" id="KW-0802">TPR repeat</keyword>
<feature type="chain" id="PRO_5012684103" description="CHAT domain-containing protein" evidence="5">
    <location>
        <begin position="26"/>
        <end position="1084"/>
    </location>
</feature>
<feature type="signal peptide" evidence="5">
    <location>
        <begin position="1"/>
        <end position="25"/>
    </location>
</feature>
<keyword evidence="1" id="KW-0677">Repeat</keyword>
<evidence type="ECO:0000256" key="2">
    <source>
        <dbReference type="ARBA" id="ARBA00022803"/>
    </source>
</evidence>
<reference evidence="8" key="1">
    <citation type="submission" date="2017-01" db="EMBL/GenBank/DDBJ databases">
        <authorList>
            <person name="Brunel B."/>
        </authorList>
    </citation>
    <scope>NUCLEOTIDE SEQUENCE [LARGE SCALE GENOMIC DNA]</scope>
</reference>
<dbReference type="PANTHER" id="PTHR45641:SF19">
    <property type="entry name" value="NEPHROCYSTIN-3"/>
    <property type="match status" value="1"/>
</dbReference>
<dbReference type="PANTHER" id="PTHR45641">
    <property type="entry name" value="TETRATRICOPEPTIDE REPEAT PROTEIN (AFU_ORTHOLOGUE AFUA_6G03870)"/>
    <property type="match status" value="1"/>
</dbReference>
<evidence type="ECO:0000259" key="6">
    <source>
        <dbReference type="Pfam" id="PF12770"/>
    </source>
</evidence>
<feature type="repeat" description="TPR" evidence="3">
    <location>
        <begin position="303"/>
        <end position="336"/>
    </location>
</feature>
<dbReference type="SUPFAM" id="SSF48452">
    <property type="entry name" value="TPR-like"/>
    <property type="match status" value="2"/>
</dbReference>
<evidence type="ECO:0000256" key="4">
    <source>
        <dbReference type="SAM" id="MobiDB-lite"/>
    </source>
</evidence>
<proteinExistence type="predicted"/>
<dbReference type="AlphaFoldDB" id="A0A1R3VK50"/>
<gene>
    <name evidence="7" type="ORF">BQ8794_60123</name>
</gene>
<evidence type="ECO:0000313" key="7">
    <source>
        <dbReference type="EMBL" id="SIT58814.1"/>
    </source>
</evidence>
<organism evidence="7 8">
    <name type="scientific">Mesorhizobium prunaredense</name>
    <dbReference type="NCBI Taxonomy" id="1631249"/>
    <lineage>
        <taxon>Bacteria</taxon>
        <taxon>Pseudomonadati</taxon>
        <taxon>Pseudomonadota</taxon>
        <taxon>Alphaproteobacteria</taxon>
        <taxon>Hyphomicrobiales</taxon>
        <taxon>Phyllobacteriaceae</taxon>
        <taxon>Mesorhizobium</taxon>
    </lineage>
</organism>
<accession>A0A1R3VK50</accession>
<dbReference type="SMART" id="SM00028">
    <property type="entry name" value="TPR"/>
    <property type="match status" value="6"/>
</dbReference>
<dbReference type="Pfam" id="PF13181">
    <property type="entry name" value="TPR_8"/>
    <property type="match status" value="1"/>
</dbReference>
<dbReference type="InterPro" id="IPR024983">
    <property type="entry name" value="CHAT_dom"/>
</dbReference>
<keyword evidence="8" id="KW-1185">Reference proteome</keyword>
<dbReference type="EMBL" id="FTPD01000056">
    <property type="protein sequence ID" value="SIT58814.1"/>
    <property type="molecule type" value="Genomic_DNA"/>
</dbReference>
<dbReference type="Gene3D" id="1.25.40.10">
    <property type="entry name" value="Tetratricopeptide repeat domain"/>
    <property type="match status" value="2"/>
</dbReference>
<feature type="domain" description="CHAT" evidence="6">
    <location>
        <begin position="721"/>
        <end position="1076"/>
    </location>
</feature>
<name>A0A1R3VK50_9HYPH</name>
<dbReference type="Pfam" id="PF13424">
    <property type="entry name" value="TPR_12"/>
    <property type="match status" value="1"/>
</dbReference>
<protein>
    <recommendedName>
        <fullName evidence="6">CHAT domain-containing protein</fullName>
    </recommendedName>
</protein>
<dbReference type="Proteomes" id="UP000188388">
    <property type="component" value="Unassembled WGS sequence"/>
</dbReference>
<keyword evidence="5" id="KW-0732">Signal</keyword>
<evidence type="ECO:0000256" key="3">
    <source>
        <dbReference type="PROSITE-ProRule" id="PRU00339"/>
    </source>
</evidence>
<evidence type="ECO:0000256" key="5">
    <source>
        <dbReference type="SAM" id="SignalP"/>
    </source>
</evidence>
<dbReference type="RefSeq" id="WP_077381870.1">
    <property type="nucleotide sequence ID" value="NZ_FTPD01000056.1"/>
</dbReference>
<sequence length="1084" mass="118895">MRALVFSATLVFVATLEFLSSSAGADHQVKQQEIDSRPSWVEAAVAGSYVPDERYDGTAGKAASSTAVTIAPSFGTAPPMLLSLVDKLDGGQGLELLNKGIAEEEHNLHRKAEQTFAAAIEQVRNAPNLDVNLLAELLTRRAVALVNLDEDAKSSKLIREALQISEKQKLRDKAARYTILGLIAKVSARSGQLSSAEQYYRDALIEIELADGKASISYGIGLSNIAFVVKELGRYPDAENLFIESMDILRPIGDEAKSHYANSLGGLGEVYLSQHRQVNAEQAILGSSKLVSAIFGETSKEAANAKHVVGEMYLTFGESKKAIPYMEEALKIKEKLYDPDGTAVALALHQLASAYQQAKRYQDAERLYLAALDIRERKLGPEHLYTASTVENLGGLYDDLDQPGKAIQSLNRALSIKRHLLGEDHPNVALTFRHIGDFHFVRGQYKEAHQAFASANKITIDQITGSWLSPDSVSSSSEAAQQWSQGAGFVHEIQAAYEIGRADPSKLSQMFAESFVNSQWAEISQASATLSLMAGRDAVVEEGAKREVRRLQDLEVQLRRLRLEAIESHVSLDVAVDQEQQRGRLMAEEALVDQIRVARTRVRDAMPKYFEYISPSPLTVERVQKQLLAEDEALIAFVVTPLYREGLNDQVFMLALTKDNFAFVKSNMRGMTVRAIVESLRCGLDDTYWDQPRILGSSCAELVNRARPEGDQPLPFRFDYSHLLYANLIAPLGDIITGKRLLIVPSGPLQKLPFHVLVTQDAGGETADKYEGYKGIHWLGLDYTISILPSINSLGRLRVRQSPARGMRPFIGFGDPALANCDDNEQQIECPAPAPKTMGRQSLTEPKAPHRTKRNLPYKLEAAGQTSWDRDAIRTTVRSMCRLPETATELRCIAKSLNVTEDTLFLADRMSKAALLRLDSDGELDNYRIVHFATHGLIASDLPMGDRVAEPSLIFTPPVDGDLSSDDGLLRASEVAKLHLSADAVVLSACNTASTSEQGKEALSGLSQAFFYAGARSIIVSHWAVDTEAAVTLATSALTNGDLAEGLREGMKALMEDTSRPDYAHPSVWAPFIFVGATEALRSR</sequence>
<evidence type="ECO:0000313" key="8">
    <source>
        <dbReference type="Proteomes" id="UP000188388"/>
    </source>
</evidence>
<evidence type="ECO:0000256" key="1">
    <source>
        <dbReference type="ARBA" id="ARBA00022737"/>
    </source>
</evidence>
<dbReference type="STRING" id="1631249.BQ8794_60123"/>
<dbReference type="PROSITE" id="PS50005">
    <property type="entry name" value="TPR"/>
    <property type="match status" value="2"/>
</dbReference>